<dbReference type="Proteomes" id="UP000324800">
    <property type="component" value="Unassembled WGS sequence"/>
</dbReference>
<evidence type="ECO:0008006" key="3">
    <source>
        <dbReference type="Google" id="ProtNLM"/>
    </source>
</evidence>
<sequence>SARHVPGKENTVADSLSRLETSGDYMINPEILAEALDQLQVRPSIDVFANRRNRQCKRFCSLIADPWAVKQDGLSLAWNKEVPLIHPPIPLIQRSLNKISNEGCLAVFIHPRWTAQPCGRQNEKEKKTSAPRLAVDLNTRRKEGEKVFKTELEQRGLNETSIERAICGWHCIWRRYRQRIGQFKEYWDKSGRDLIEIKDLKDPEVEMINYIDFLIEQNSTPANIVENVSAIITLFKAAGLSEQKIYGKILKQVLKRTRAKLKKPIKETTSYSINILLKFIELQADKLQTLTEAQFLGCTFISIMAFCTLRMVVVLRADVYQNEDNSWNINTSMWKGDDTNAEITFRPLVKQSICPTFWLSKWLNRTERQQLDKPLWWLKRTNKPATEEFTSKSIHYVMEQAGVENNPAVTSFRAASILKAFFLGFSKIAIDRFSRHSDSSMVTLKSYDKNNNDEVRKEISKL</sequence>
<comment type="caution">
    <text evidence="1">The sequence shown here is derived from an EMBL/GenBank/DDBJ whole genome shotgun (WGS) entry which is preliminary data.</text>
</comment>
<dbReference type="InterPro" id="IPR011010">
    <property type="entry name" value="DNA_brk_join_enz"/>
</dbReference>
<feature type="non-terminal residue" evidence="1">
    <location>
        <position position="1"/>
    </location>
</feature>
<reference evidence="1 2" key="1">
    <citation type="submission" date="2019-03" db="EMBL/GenBank/DDBJ databases">
        <title>Single cell metagenomics reveals metabolic interactions within the superorganism composed of flagellate Streblomastix strix and complex community of Bacteroidetes bacteria on its surface.</title>
        <authorList>
            <person name="Treitli S.C."/>
            <person name="Kolisko M."/>
            <person name="Husnik F."/>
            <person name="Keeling P."/>
            <person name="Hampl V."/>
        </authorList>
    </citation>
    <scope>NUCLEOTIDE SEQUENCE [LARGE SCALE GENOMIC DNA]</scope>
    <source>
        <strain evidence="1">ST1C</strain>
    </source>
</reference>
<accession>A0A5J4UU19</accession>
<dbReference type="PANTHER" id="PTHR33050">
    <property type="entry name" value="REVERSE TRANSCRIPTASE DOMAIN-CONTAINING PROTEIN"/>
    <property type="match status" value="1"/>
</dbReference>
<dbReference type="GO" id="GO:0003677">
    <property type="term" value="F:DNA binding"/>
    <property type="evidence" value="ECO:0007669"/>
    <property type="project" value="InterPro"/>
</dbReference>
<evidence type="ECO:0000313" key="2">
    <source>
        <dbReference type="Proteomes" id="UP000324800"/>
    </source>
</evidence>
<proteinExistence type="predicted"/>
<evidence type="ECO:0000313" key="1">
    <source>
        <dbReference type="EMBL" id="KAA6373592.1"/>
    </source>
</evidence>
<dbReference type="InterPro" id="IPR052055">
    <property type="entry name" value="Hepadnavirus_pol/RT"/>
</dbReference>
<dbReference type="PANTHER" id="PTHR33050:SF7">
    <property type="entry name" value="RIBONUCLEASE H"/>
    <property type="match status" value="1"/>
</dbReference>
<dbReference type="EMBL" id="SNRW01012615">
    <property type="protein sequence ID" value="KAA6373592.1"/>
    <property type="molecule type" value="Genomic_DNA"/>
</dbReference>
<organism evidence="1 2">
    <name type="scientific">Streblomastix strix</name>
    <dbReference type="NCBI Taxonomy" id="222440"/>
    <lineage>
        <taxon>Eukaryota</taxon>
        <taxon>Metamonada</taxon>
        <taxon>Preaxostyla</taxon>
        <taxon>Oxymonadida</taxon>
        <taxon>Streblomastigidae</taxon>
        <taxon>Streblomastix</taxon>
    </lineage>
</organism>
<dbReference type="AlphaFoldDB" id="A0A5J4UU19"/>
<dbReference type="SUPFAM" id="SSF56349">
    <property type="entry name" value="DNA breaking-rejoining enzymes"/>
    <property type="match status" value="1"/>
</dbReference>
<protein>
    <recommendedName>
        <fullName evidence="3">Tyr recombinase domain-containing protein</fullName>
    </recommendedName>
</protein>
<name>A0A5J4UU19_9EUKA</name>
<gene>
    <name evidence="1" type="ORF">EZS28_030882</name>
</gene>